<keyword evidence="1" id="KW-0812">Transmembrane</keyword>
<keyword evidence="3" id="KW-1185">Reference proteome</keyword>
<keyword evidence="1" id="KW-0472">Membrane</keyword>
<evidence type="ECO:0000256" key="1">
    <source>
        <dbReference type="SAM" id="Phobius"/>
    </source>
</evidence>
<proteinExistence type="predicted"/>
<sequence length="145" mass="15547">MKSLSPQQTAELEALEARFALRLGSALSESAAQLPADVSERLRFAREQALGRRKHAKPEVASEVVAMGAATALVGGQAPRRLLWLIASALPWLLLFAGLFFIHEGHLARQVKDAADIDAALLADDLPPAAYADPGFAAFLKSPHR</sequence>
<dbReference type="Proteomes" id="UP001165541">
    <property type="component" value="Unassembled WGS sequence"/>
</dbReference>
<reference evidence="2" key="1">
    <citation type="submission" date="2022-05" db="EMBL/GenBank/DDBJ databases">
        <title>Schlegelella sp. nov., isolated from mangrove soil.</title>
        <authorList>
            <person name="Liu Y."/>
            <person name="Ge X."/>
            <person name="Liu W."/>
        </authorList>
    </citation>
    <scope>NUCLEOTIDE SEQUENCE</scope>
    <source>
        <strain evidence="2">S2-27</strain>
    </source>
</reference>
<keyword evidence="1" id="KW-1133">Transmembrane helix</keyword>
<protein>
    <submittedName>
        <fullName evidence="2">DUF3619 family protein</fullName>
    </submittedName>
</protein>
<dbReference type="InterPro" id="IPR022064">
    <property type="entry name" value="DUF3619"/>
</dbReference>
<dbReference type="Pfam" id="PF12279">
    <property type="entry name" value="DUF3619"/>
    <property type="match status" value="1"/>
</dbReference>
<dbReference type="EMBL" id="JAMKFE010000005">
    <property type="protein sequence ID" value="MCM5679777.1"/>
    <property type="molecule type" value="Genomic_DNA"/>
</dbReference>
<comment type="caution">
    <text evidence="2">The sequence shown here is derived from an EMBL/GenBank/DDBJ whole genome shotgun (WGS) entry which is preliminary data.</text>
</comment>
<evidence type="ECO:0000313" key="2">
    <source>
        <dbReference type="EMBL" id="MCM5679777.1"/>
    </source>
</evidence>
<name>A0ABT0YM19_9BURK</name>
<dbReference type="RefSeq" id="WP_251777990.1">
    <property type="nucleotide sequence ID" value="NZ_JAMKFE010000005.1"/>
</dbReference>
<gene>
    <name evidence="2" type="ORF">M8A51_09535</name>
</gene>
<feature type="transmembrane region" description="Helical" evidence="1">
    <location>
        <begin position="82"/>
        <end position="102"/>
    </location>
</feature>
<organism evidence="2 3">
    <name type="scientific">Caldimonas mangrovi</name>
    <dbReference type="NCBI Taxonomy" id="2944811"/>
    <lineage>
        <taxon>Bacteria</taxon>
        <taxon>Pseudomonadati</taxon>
        <taxon>Pseudomonadota</taxon>
        <taxon>Betaproteobacteria</taxon>
        <taxon>Burkholderiales</taxon>
        <taxon>Sphaerotilaceae</taxon>
        <taxon>Caldimonas</taxon>
    </lineage>
</organism>
<evidence type="ECO:0000313" key="3">
    <source>
        <dbReference type="Proteomes" id="UP001165541"/>
    </source>
</evidence>
<accession>A0ABT0YM19</accession>